<evidence type="ECO:0000256" key="2">
    <source>
        <dbReference type="ARBA" id="ARBA00022723"/>
    </source>
</evidence>
<organism evidence="5 6">
    <name type="scientific">Eumeta variegata</name>
    <name type="common">Bagworm moth</name>
    <name type="synonym">Eumeta japonica</name>
    <dbReference type="NCBI Taxonomy" id="151549"/>
    <lineage>
        <taxon>Eukaryota</taxon>
        <taxon>Metazoa</taxon>
        <taxon>Ecdysozoa</taxon>
        <taxon>Arthropoda</taxon>
        <taxon>Hexapoda</taxon>
        <taxon>Insecta</taxon>
        <taxon>Pterygota</taxon>
        <taxon>Neoptera</taxon>
        <taxon>Endopterygota</taxon>
        <taxon>Lepidoptera</taxon>
        <taxon>Glossata</taxon>
        <taxon>Ditrysia</taxon>
        <taxon>Tineoidea</taxon>
        <taxon>Psychidae</taxon>
        <taxon>Oiketicinae</taxon>
        <taxon>Eumeta</taxon>
    </lineage>
</organism>
<dbReference type="EMBL" id="BGZK01000285">
    <property type="protein sequence ID" value="GBP34211.1"/>
    <property type="molecule type" value="Genomic_DNA"/>
</dbReference>
<comment type="cofactor">
    <cofactor evidence="1">
        <name>a divalent metal cation</name>
        <dbReference type="ChEBI" id="CHEBI:60240"/>
    </cofactor>
</comment>
<dbReference type="OrthoDB" id="10049726at2759"/>
<feature type="domain" description="DDE Tnp4" evidence="3">
    <location>
        <begin position="207"/>
        <end position="379"/>
    </location>
</feature>
<name>A0A4C1V5Y7_EUMVA</name>
<evidence type="ECO:0000313" key="5">
    <source>
        <dbReference type="EMBL" id="GBP34211.1"/>
    </source>
</evidence>
<evidence type="ECO:0000256" key="1">
    <source>
        <dbReference type="ARBA" id="ARBA00001968"/>
    </source>
</evidence>
<keyword evidence="6" id="KW-1185">Reference proteome</keyword>
<evidence type="ECO:0000313" key="6">
    <source>
        <dbReference type="Proteomes" id="UP000299102"/>
    </source>
</evidence>
<dbReference type="Pfam" id="PF13359">
    <property type="entry name" value="DDE_Tnp_4"/>
    <property type="match status" value="1"/>
</dbReference>
<dbReference type="PANTHER" id="PTHR23080">
    <property type="entry name" value="THAP DOMAIN PROTEIN"/>
    <property type="match status" value="1"/>
</dbReference>
<dbReference type="InterPro" id="IPR029526">
    <property type="entry name" value="PGBD"/>
</dbReference>
<keyword evidence="2" id="KW-0479">Metal-binding</keyword>
<dbReference type="InterPro" id="IPR027806">
    <property type="entry name" value="HARBI1_dom"/>
</dbReference>
<evidence type="ECO:0000259" key="4">
    <source>
        <dbReference type="Pfam" id="PF13843"/>
    </source>
</evidence>
<dbReference type="Pfam" id="PF13843">
    <property type="entry name" value="DDE_Tnp_1_7"/>
    <property type="match status" value="1"/>
</dbReference>
<comment type="caution">
    <text evidence="5">The sequence shown here is derived from an EMBL/GenBank/DDBJ whole genome shotgun (WGS) entry which is preliminary data.</text>
</comment>
<sequence>MTRCNNLQLRRVPNSIKVYLLSYFGLYIPDRARICQLHLQNTSLEEFPEITAHQHTDFNVDSFVDMVNMYTRALESRSRLDLENINEVSEDDLRYWTGLNHSQFEQLFQQVPSLHRQSVTPRTDLGVYLCKIRTGEPNTRLCTTFGLAETTLRRKLHLARECLLADFVPVHIGLDHITRTEVISRNRILPNYIFGSNASSKPLIICDGTYLFVEKSSNFLFQRVSYSLHKYRNLIKPFLIVCADGHILDVIGPYAATTTDAAIMKQILQNHDQPIEDNPFHYFFEEGDILILDRGFRDAIVSLEEHGYVAYLPPSKQRNETQLTTEETNKSRLITMCRWVVETVNGKFKNSFKIFRDKMFKNTLTKTFTDFKIAAALINCFQKPYEDSRYTDDFIASINRNIHKTNLLAAYVLENNLNRQRASFIRLDAHNPEVSDFPELTYEDLIKFAIGTYHLKIARSYCSEHTKRTGVYEIEYLPKKPNKWGFKLHVLCDLMGHAHKFKVYYSGQLNSEKLPDEPDLGATGNVVVRLLRGVPKRQNHIIFFDNFCTSLPLVVSLAKAGIHSGNCATKQDTK</sequence>
<reference evidence="5 6" key="1">
    <citation type="journal article" date="2019" name="Commun. Biol.">
        <title>The bagworm genome reveals a unique fibroin gene that provides high tensile strength.</title>
        <authorList>
            <person name="Kono N."/>
            <person name="Nakamura H."/>
            <person name="Ohtoshi R."/>
            <person name="Tomita M."/>
            <person name="Numata K."/>
            <person name="Arakawa K."/>
        </authorList>
    </citation>
    <scope>NUCLEOTIDE SEQUENCE [LARGE SCALE GENOMIC DNA]</scope>
</reference>
<evidence type="ECO:0000259" key="3">
    <source>
        <dbReference type="Pfam" id="PF13359"/>
    </source>
</evidence>
<evidence type="ECO:0008006" key="7">
    <source>
        <dbReference type="Google" id="ProtNLM"/>
    </source>
</evidence>
<dbReference type="GO" id="GO:0046872">
    <property type="term" value="F:metal ion binding"/>
    <property type="evidence" value="ECO:0007669"/>
    <property type="project" value="UniProtKB-KW"/>
</dbReference>
<protein>
    <recommendedName>
        <fullName evidence="7">DDE Tnp4 domain-containing protein</fullName>
    </recommendedName>
</protein>
<gene>
    <name evidence="5" type="ORF">EVAR_30764_1</name>
</gene>
<dbReference type="Proteomes" id="UP000299102">
    <property type="component" value="Unassembled WGS sequence"/>
</dbReference>
<accession>A0A4C1V5Y7</accession>
<dbReference type="AlphaFoldDB" id="A0A4C1V5Y7"/>
<proteinExistence type="predicted"/>
<feature type="domain" description="PiggyBac transposable element-derived protein" evidence="4">
    <location>
        <begin position="472"/>
        <end position="564"/>
    </location>
</feature>